<evidence type="ECO:0000256" key="7">
    <source>
        <dbReference type="ARBA" id="ARBA00022968"/>
    </source>
</evidence>
<sequence length="450" mass="51311">MDSDICPVYLLPNTVCFETCENRIFFQKDAYHYIKLLRQEHGQIGCRLDPSLKKSIERKAKLITPLRGKPFYAEEVLTSYDIKLRERMTCNANIHAPPKIILSWNAGHSQANLGGCPDWNCKLSNDHTELAKADAILLAAPDHINRSRDPYFVYFSQESPKNARPDVLDSAYFNMSLGFRHDSPSSSPYGYTVKLSEESRPAGEYYNQVMNVTRVVGKTKGAAWFVSHCDTNSKREKYVNLLKTHFPVDVYGVCGNMNCVRGGACENMLDDEYHFYIAFENSICKDYITEKLWHQGYGRDVIPIVLKRAVVEHVVPPNSFIAADDFSTTRDLAAHLHYLMRNKTAYICELINTNDINCKDAVQATPEISVITTAILKPDDRQHLFFLHLRDKTTGKEDFDLEREDFKQYWDESCEDDGELVDRIILNEMTNLTSGSSVKLAGKLSNTKLI</sequence>
<evidence type="ECO:0000256" key="1">
    <source>
        <dbReference type="ARBA" id="ARBA00004447"/>
    </source>
</evidence>
<dbReference type="PANTHER" id="PTHR48438:SF1">
    <property type="entry name" value="ALPHA-(1,3)-FUCOSYLTRANSFERASE C-RELATED"/>
    <property type="match status" value="1"/>
</dbReference>
<comment type="similarity">
    <text evidence="3 12">Belongs to the glycosyltransferase 10 family.</text>
</comment>
<dbReference type="Proteomes" id="UP000053660">
    <property type="component" value="Unassembled WGS sequence"/>
</dbReference>
<keyword evidence="11" id="KW-0325">Glycoprotein</keyword>
<dbReference type="GO" id="GO:0008417">
    <property type="term" value="F:fucosyltransferase activity"/>
    <property type="evidence" value="ECO:0007669"/>
    <property type="project" value="InterPro"/>
</dbReference>
<accession>A0A0B1TR82</accession>
<evidence type="ECO:0000256" key="12">
    <source>
        <dbReference type="RuleBase" id="RU003832"/>
    </source>
</evidence>
<name>A0A0B1TR82_OESDE</name>
<reference evidence="15 16" key="1">
    <citation type="submission" date="2014-03" db="EMBL/GenBank/DDBJ databases">
        <title>Draft genome of the hookworm Oesophagostomum dentatum.</title>
        <authorList>
            <person name="Mitreva M."/>
        </authorList>
    </citation>
    <scope>NUCLEOTIDE SEQUENCE [LARGE SCALE GENOMIC DNA]</scope>
    <source>
        <strain evidence="15 16">OD-Hann</strain>
    </source>
</reference>
<dbReference type="InterPro" id="IPR031481">
    <property type="entry name" value="Glyco_tran_10_N"/>
</dbReference>
<dbReference type="InterPro" id="IPR038577">
    <property type="entry name" value="GT10-like_C_sf"/>
</dbReference>
<evidence type="ECO:0000256" key="4">
    <source>
        <dbReference type="ARBA" id="ARBA00022676"/>
    </source>
</evidence>
<gene>
    <name evidence="15" type="ORF">OESDEN_01673</name>
</gene>
<organism evidence="15 16">
    <name type="scientific">Oesophagostomum dentatum</name>
    <name type="common">Nodular worm</name>
    <dbReference type="NCBI Taxonomy" id="61180"/>
    <lineage>
        <taxon>Eukaryota</taxon>
        <taxon>Metazoa</taxon>
        <taxon>Ecdysozoa</taxon>
        <taxon>Nematoda</taxon>
        <taxon>Chromadorea</taxon>
        <taxon>Rhabditida</taxon>
        <taxon>Rhabditina</taxon>
        <taxon>Rhabditomorpha</taxon>
        <taxon>Strongyloidea</taxon>
        <taxon>Strongylidae</taxon>
        <taxon>Oesophagostomum</taxon>
    </lineage>
</organism>
<evidence type="ECO:0000256" key="5">
    <source>
        <dbReference type="ARBA" id="ARBA00022679"/>
    </source>
</evidence>
<protein>
    <recommendedName>
        <fullName evidence="12">Fucosyltransferase</fullName>
        <ecNumber evidence="12">2.4.1.-</ecNumber>
    </recommendedName>
</protein>
<dbReference type="FunFam" id="3.40.50.11660:FF:000002">
    <property type="entry name" value="Alpha-(1,3)-fucosyltransferase"/>
    <property type="match status" value="1"/>
</dbReference>
<comment type="pathway">
    <text evidence="2">Protein modification; protein glycosylation.</text>
</comment>
<evidence type="ECO:0000259" key="14">
    <source>
        <dbReference type="Pfam" id="PF17039"/>
    </source>
</evidence>
<keyword evidence="16" id="KW-1185">Reference proteome</keyword>
<keyword evidence="5 12" id="KW-0808">Transferase</keyword>
<evidence type="ECO:0000256" key="3">
    <source>
        <dbReference type="ARBA" id="ARBA00008919"/>
    </source>
</evidence>
<dbReference type="OrthoDB" id="427096at2759"/>
<keyword evidence="4 12" id="KW-0328">Glycosyltransferase</keyword>
<keyword evidence="10" id="KW-0472">Membrane</keyword>
<dbReference type="Pfam" id="PF00852">
    <property type="entry name" value="Glyco_transf_10"/>
    <property type="match status" value="1"/>
</dbReference>
<dbReference type="InterPro" id="IPR001503">
    <property type="entry name" value="Glyco_trans_10"/>
</dbReference>
<proteinExistence type="inferred from homology"/>
<dbReference type="EMBL" id="KN549324">
    <property type="protein sequence ID" value="KHJ98342.1"/>
    <property type="molecule type" value="Genomic_DNA"/>
</dbReference>
<dbReference type="PANTHER" id="PTHR48438">
    <property type="entry name" value="ALPHA-(1,3)-FUCOSYLTRANSFERASE C-RELATED"/>
    <property type="match status" value="1"/>
</dbReference>
<keyword evidence="8" id="KW-1133">Transmembrane helix</keyword>
<dbReference type="AlphaFoldDB" id="A0A0B1TR82"/>
<keyword evidence="9 12" id="KW-0333">Golgi apparatus</keyword>
<keyword evidence="6 12" id="KW-0812">Transmembrane</keyword>
<evidence type="ECO:0000256" key="9">
    <source>
        <dbReference type="ARBA" id="ARBA00023034"/>
    </source>
</evidence>
<evidence type="ECO:0000313" key="16">
    <source>
        <dbReference type="Proteomes" id="UP000053660"/>
    </source>
</evidence>
<evidence type="ECO:0000259" key="13">
    <source>
        <dbReference type="Pfam" id="PF00852"/>
    </source>
</evidence>
<feature type="domain" description="Fucosyltransferase N-terminal" evidence="14">
    <location>
        <begin position="98"/>
        <end position="190"/>
    </location>
</feature>
<dbReference type="Pfam" id="PF17039">
    <property type="entry name" value="Glyco_tran_10_N"/>
    <property type="match status" value="1"/>
</dbReference>
<comment type="subcellular location">
    <subcellularLocation>
        <location evidence="1 12">Golgi apparatus</location>
        <location evidence="1 12">Golgi stack membrane</location>
        <topology evidence="1 12">Single-pass type II membrane protein</topology>
    </subcellularLocation>
</comment>
<evidence type="ECO:0000256" key="11">
    <source>
        <dbReference type="ARBA" id="ARBA00023180"/>
    </source>
</evidence>
<keyword evidence="7" id="KW-0735">Signal-anchor</keyword>
<evidence type="ECO:0000256" key="10">
    <source>
        <dbReference type="ARBA" id="ARBA00023136"/>
    </source>
</evidence>
<evidence type="ECO:0000256" key="8">
    <source>
        <dbReference type="ARBA" id="ARBA00022989"/>
    </source>
</evidence>
<dbReference type="EC" id="2.4.1.-" evidence="12"/>
<dbReference type="InterPro" id="IPR055270">
    <property type="entry name" value="Glyco_tran_10_C"/>
</dbReference>
<feature type="domain" description="Fucosyltransferase C-terminal" evidence="13">
    <location>
        <begin position="217"/>
        <end position="346"/>
    </location>
</feature>
<dbReference type="Gene3D" id="3.40.50.11660">
    <property type="entry name" value="Glycosyl transferase family 10, C-terminal domain"/>
    <property type="match status" value="1"/>
</dbReference>
<dbReference type="UniPathway" id="UPA00378"/>
<evidence type="ECO:0000256" key="6">
    <source>
        <dbReference type="ARBA" id="ARBA00022692"/>
    </source>
</evidence>
<dbReference type="SUPFAM" id="SSF53756">
    <property type="entry name" value="UDP-Glycosyltransferase/glycogen phosphorylase"/>
    <property type="match status" value="1"/>
</dbReference>
<evidence type="ECO:0000256" key="2">
    <source>
        <dbReference type="ARBA" id="ARBA00004922"/>
    </source>
</evidence>
<evidence type="ECO:0000313" key="15">
    <source>
        <dbReference type="EMBL" id="KHJ98342.1"/>
    </source>
</evidence>
<dbReference type="GO" id="GO:0032580">
    <property type="term" value="C:Golgi cisterna membrane"/>
    <property type="evidence" value="ECO:0007669"/>
    <property type="project" value="UniProtKB-SubCell"/>
</dbReference>